<dbReference type="PANTHER" id="PTHR13123">
    <property type="entry name" value="LD30288P"/>
    <property type="match status" value="1"/>
</dbReference>
<dbReference type="SUPFAM" id="SSF81383">
    <property type="entry name" value="F-box domain"/>
    <property type="match status" value="1"/>
</dbReference>
<dbReference type="EMBL" id="BGZK01000107">
    <property type="protein sequence ID" value="GBP19379.1"/>
    <property type="molecule type" value="Genomic_DNA"/>
</dbReference>
<evidence type="ECO:0000256" key="4">
    <source>
        <dbReference type="ARBA" id="ARBA00023242"/>
    </source>
</evidence>
<evidence type="ECO:0000256" key="1">
    <source>
        <dbReference type="ARBA" id="ARBA00004123"/>
    </source>
</evidence>
<reference evidence="5 6" key="1">
    <citation type="journal article" date="2019" name="Commun. Biol.">
        <title>The bagworm genome reveals a unique fibroin gene that provides high tensile strength.</title>
        <authorList>
            <person name="Kono N."/>
            <person name="Nakamura H."/>
            <person name="Ohtoshi R."/>
            <person name="Tomita M."/>
            <person name="Numata K."/>
            <person name="Arakawa K."/>
        </authorList>
    </citation>
    <scope>NUCLEOTIDE SEQUENCE [LARGE SCALE GENOMIC DNA]</scope>
</reference>
<keyword evidence="3" id="KW-0833">Ubl conjugation pathway</keyword>
<organism evidence="5 6">
    <name type="scientific">Eumeta variegata</name>
    <name type="common">Bagworm moth</name>
    <name type="synonym">Eumeta japonica</name>
    <dbReference type="NCBI Taxonomy" id="151549"/>
    <lineage>
        <taxon>Eukaryota</taxon>
        <taxon>Metazoa</taxon>
        <taxon>Ecdysozoa</taxon>
        <taxon>Arthropoda</taxon>
        <taxon>Hexapoda</taxon>
        <taxon>Insecta</taxon>
        <taxon>Pterygota</taxon>
        <taxon>Neoptera</taxon>
        <taxon>Endopterygota</taxon>
        <taxon>Lepidoptera</taxon>
        <taxon>Glossata</taxon>
        <taxon>Ditrysia</taxon>
        <taxon>Tineoidea</taxon>
        <taxon>Psychidae</taxon>
        <taxon>Oiketicinae</taxon>
        <taxon>Eumeta</taxon>
    </lineage>
</organism>
<dbReference type="PANTHER" id="PTHR13123:SF7">
    <property type="entry name" value="LD30288P"/>
    <property type="match status" value="1"/>
</dbReference>
<sequence length="478" mass="54002">MLHKTTGRVRYANSDANDTVTAHSKQFRDIPPGAHGSCYLFILFGILRLTLRLLLRNCDTVVMSISESPRHDPALYYKDLAVNPNLVPAFSAGSHTVLDFDPGHAFDSNLGPALSGVRPFYPNVRPNWLVCPAIRFGDLATLRADACLHHRHITFMHNLPVGKSQSNEDSDSEKERRVPPHCHITIKCTREIAGFNGLSEAVRRLDFSSAVRDTRRFNYICALLQLLLGGQRLTRLPGAAQKLLLSMLEEVANHVASSKQNLNALRTLLVALSALRETERRACWGRPLGSRALWGRHDTAIARIHNIAQQIDIPEPGPEVVPKLHDLPEECIREIILRIADHRDLDAASAAWSVMSSLCSEQRVWRELVQFHFTPTQLDSILTKLREEKVRRGQPEDDQLDWKAAYHMLRKTYGLREDAQYAETLSLCRHCKCLFWRSLGHPCIADQCPEYRERLREAGGPLPPHPVPPAAFLKFFSL</sequence>
<dbReference type="UniPathway" id="UPA00143"/>
<evidence type="ECO:0000313" key="6">
    <source>
        <dbReference type="Proteomes" id="UP000299102"/>
    </source>
</evidence>
<dbReference type="InterPro" id="IPR036047">
    <property type="entry name" value="F-box-like_dom_sf"/>
</dbReference>
<dbReference type="AlphaFoldDB" id="A0A4C1TZA5"/>
<dbReference type="STRING" id="151549.A0A4C1TZA5"/>
<dbReference type="GO" id="GO:0005737">
    <property type="term" value="C:cytoplasm"/>
    <property type="evidence" value="ECO:0007669"/>
    <property type="project" value="TreeGrafter"/>
</dbReference>
<dbReference type="GO" id="GO:0016567">
    <property type="term" value="P:protein ubiquitination"/>
    <property type="evidence" value="ECO:0007669"/>
    <property type="project" value="UniProtKB-UniPathway"/>
</dbReference>
<comment type="pathway">
    <text evidence="2">Protein modification; protein ubiquitination.</text>
</comment>
<keyword evidence="4" id="KW-0539">Nucleus</keyword>
<evidence type="ECO:0000256" key="3">
    <source>
        <dbReference type="ARBA" id="ARBA00022786"/>
    </source>
</evidence>
<accession>A0A4C1TZA5</accession>
<dbReference type="OrthoDB" id="9991467at2759"/>
<keyword evidence="6" id="KW-1185">Reference proteome</keyword>
<comment type="caution">
    <text evidence="5">The sequence shown here is derived from an EMBL/GenBank/DDBJ whole genome shotgun (WGS) entry which is preliminary data.</text>
</comment>
<dbReference type="GO" id="GO:0019005">
    <property type="term" value="C:SCF ubiquitin ligase complex"/>
    <property type="evidence" value="ECO:0007669"/>
    <property type="project" value="TreeGrafter"/>
</dbReference>
<gene>
    <name evidence="5" type="primary">FBXO25</name>
    <name evidence="5" type="ORF">EVAR_12420_1</name>
</gene>
<protein>
    <submittedName>
        <fullName evidence="5">F-box only protein 25</fullName>
    </submittedName>
</protein>
<evidence type="ECO:0000313" key="5">
    <source>
        <dbReference type="EMBL" id="GBP19379.1"/>
    </source>
</evidence>
<dbReference type="InterPro" id="IPR040394">
    <property type="entry name" value="FBX25/32"/>
</dbReference>
<dbReference type="GO" id="GO:0005634">
    <property type="term" value="C:nucleus"/>
    <property type="evidence" value="ECO:0007669"/>
    <property type="project" value="UniProtKB-SubCell"/>
</dbReference>
<dbReference type="Proteomes" id="UP000299102">
    <property type="component" value="Unassembled WGS sequence"/>
</dbReference>
<evidence type="ECO:0000256" key="2">
    <source>
        <dbReference type="ARBA" id="ARBA00004906"/>
    </source>
</evidence>
<proteinExistence type="predicted"/>
<name>A0A4C1TZA5_EUMVA</name>
<comment type="subcellular location">
    <subcellularLocation>
        <location evidence="1">Nucleus</location>
    </subcellularLocation>
</comment>